<gene>
    <name evidence="1" type="ORF">PR048_014156</name>
</gene>
<dbReference type="PANTHER" id="PTHR37162">
    <property type="entry name" value="HAT FAMILY DIMERISATION DOMAINCONTAINING PROTEIN-RELATED"/>
    <property type="match status" value="1"/>
</dbReference>
<reference evidence="1 2" key="1">
    <citation type="submission" date="2023-02" db="EMBL/GenBank/DDBJ databases">
        <title>LHISI_Scaffold_Assembly.</title>
        <authorList>
            <person name="Stuart O.P."/>
            <person name="Cleave R."/>
            <person name="Magrath M.J.L."/>
            <person name="Mikheyev A.S."/>
        </authorList>
    </citation>
    <scope>NUCLEOTIDE SEQUENCE [LARGE SCALE GENOMIC DNA]</scope>
    <source>
        <strain evidence="1">Daus_M_001</strain>
        <tissue evidence="1">Leg muscle</tissue>
    </source>
</reference>
<proteinExistence type="predicted"/>
<name>A0ABQ9HDL7_9NEOP</name>
<comment type="caution">
    <text evidence="1">The sequence shown here is derived from an EMBL/GenBank/DDBJ whole genome shotgun (WGS) entry which is preliminary data.</text>
</comment>
<dbReference type="PANTHER" id="PTHR37162:SF1">
    <property type="entry name" value="BED-TYPE DOMAIN-CONTAINING PROTEIN"/>
    <property type="match status" value="1"/>
</dbReference>
<evidence type="ECO:0000313" key="1">
    <source>
        <dbReference type="EMBL" id="KAJ8882354.1"/>
    </source>
</evidence>
<dbReference type="Proteomes" id="UP001159363">
    <property type="component" value="Chromosome 4"/>
</dbReference>
<evidence type="ECO:0000313" key="2">
    <source>
        <dbReference type="Proteomes" id="UP001159363"/>
    </source>
</evidence>
<accession>A0ABQ9HDL7</accession>
<organism evidence="1 2">
    <name type="scientific">Dryococelus australis</name>
    <dbReference type="NCBI Taxonomy" id="614101"/>
    <lineage>
        <taxon>Eukaryota</taxon>
        <taxon>Metazoa</taxon>
        <taxon>Ecdysozoa</taxon>
        <taxon>Arthropoda</taxon>
        <taxon>Hexapoda</taxon>
        <taxon>Insecta</taxon>
        <taxon>Pterygota</taxon>
        <taxon>Neoptera</taxon>
        <taxon>Polyneoptera</taxon>
        <taxon>Phasmatodea</taxon>
        <taxon>Verophasmatodea</taxon>
        <taxon>Anareolatae</taxon>
        <taxon>Phasmatidae</taxon>
        <taxon>Eurycanthinae</taxon>
        <taxon>Dryococelus</taxon>
    </lineage>
</organism>
<sequence>MRKKNTVYKVEEEEWGRNKSQSDLKVTSAVMYHFLSLGSASVVRGRMRQGKVSCRCSFRTVRGGVFFYVSTGRVRGAAAWDCHLQEFLVVALCRSKRTRGSANPAHPPLGVCNMRYVLHVPASSRHSHMYVIQDLNSTVQDHDGNTARCARTSDNAQRVCVLVAPIAPTLLDLGRAAYLFVELACFSTSHLVSAPSCTRRGAVTTYILEPHTIETHKPEHSNENQFYFPRNRHCSQGFPDFCDSIWKSPASVVRAGKLRRDVQGVLTSGLCVLCGLVRETSSARREIQLLQPYGWYKGPSTPPALSFGNDERGSSWELPLSAMKNEQQRDNRKTFLLNPKNKRLWSEISCLGRMIHLSRAVSGKIDKLLTAPSTSHADKVKNAELLMTAFITVHNIPFSIYSHLSNIVLQMCPDSVIAKDIACSHLCAKLKVNNFSILVDEASDNVGRKQLCVVRTVNTDFKVHEDFFSLTELGSATADVLFDDEGGIELKDNLLGMAGDGANLIMGANNPLSCRLE</sequence>
<dbReference type="EMBL" id="JARBHB010000005">
    <property type="protein sequence ID" value="KAJ8882354.1"/>
    <property type="molecule type" value="Genomic_DNA"/>
</dbReference>
<keyword evidence="2" id="KW-1185">Reference proteome</keyword>
<protein>
    <submittedName>
        <fullName evidence="1">Uncharacterized protein</fullName>
    </submittedName>
</protein>